<dbReference type="RefSeq" id="WP_139078865.1">
    <property type="nucleotide sequence ID" value="NZ_VDFU01000045.1"/>
</dbReference>
<dbReference type="EMBL" id="VDFU01000045">
    <property type="protein sequence ID" value="TNC45937.1"/>
    <property type="molecule type" value="Genomic_DNA"/>
</dbReference>
<keyword evidence="2" id="KW-1185">Reference proteome</keyword>
<dbReference type="OrthoDB" id="7872615at2"/>
<sequence length="233" mass="25745">MNTTKQHLTFAMFLDRLDAAAQQDAAYGKLLSKGQLTFDSAAAVATTRMQETLKKSWSNSEADFLSGLLDYPKYLPPLGSETDTDVQQLIESAKTDHYAFAVLKLAAETLVADEHLPSLRDIKPLLDLGFVEAPRRPTGQHRYAKLHRDTLIAGELKRLVAAGFTPMRAKATQVKAKKRSACDVMVAALETVRTSLSYDAVEAIWLKREQLNWPVILDQALKHLAGVSPASEH</sequence>
<proteinExistence type="predicted"/>
<organism evidence="1 2">
    <name type="scientific">Rubellimicrobium rubrum</name>
    <dbReference type="NCBI Taxonomy" id="2585369"/>
    <lineage>
        <taxon>Bacteria</taxon>
        <taxon>Pseudomonadati</taxon>
        <taxon>Pseudomonadota</taxon>
        <taxon>Alphaproteobacteria</taxon>
        <taxon>Rhodobacterales</taxon>
        <taxon>Roseobacteraceae</taxon>
        <taxon>Rubellimicrobium</taxon>
    </lineage>
</organism>
<dbReference type="Proteomes" id="UP000305887">
    <property type="component" value="Unassembled WGS sequence"/>
</dbReference>
<evidence type="ECO:0000313" key="1">
    <source>
        <dbReference type="EMBL" id="TNC45937.1"/>
    </source>
</evidence>
<protein>
    <submittedName>
        <fullName evidence="1">Uncharacterized protein</fullName>
    </submittedName>
</protein>
<evidence type="ECO:0000313" key="2">
    <source>
        <dbReference type="Proteomes" id="UP000305887"/>
    </source>
</evidence>
<gene>
    <name evidence="1" type="ORF">FHG66_19890</name>
</gene>
<dbReference type="AlphaFoldDB" id="A0A5C4MKV8"/>
<accession>A0A5C4MKV8</accession>
<name>A0A5C4MKV8_9RHOB</name>
<comment type="caution">
    <text evidence="1">The sequence shown here is derived from an EMBL/GenBank/DDBJ whole genome shotgun (WGS) entry which is preliminary data.</text>
</comment>
<reference evidence="1 2" key="1">
    <citation type="submission" date="2019-06" db="EMBL/GenBank/DDBJ databases">
        <title>YIM 131921 draft genome.</title>
        <authorList>
            <person name="Jiang L."/>
        </authorList>
    </citation>
    <scope>NUCLEOTIDE SEQUENCE [LARGE SCALE GENOMIC DNA]</scope>
    <source>
        <strain evidence="1 2">YIM 131921</strain>
    </source>
</reference>